<keyword evidence="3" id="KW-1185">Reference proteome</keyword>
<feature type="region of interest" description="Disordered" evidence="1">
    <location>
        <begin position="1"/>
        <end position="21"/>
    </location>
</feature>
<evidence type="ECO:0000313" key="3">
    <source>
        <dbReference type="Proteomes" id="UP000655287"/>
    </source>
</evidence>
<dbReference type="EMBL" id="BOOU01000012">
    <property type="protein sequence ID" value="GII75853.1"/>
    <property type="molecule type" value="Genomic_DNA"/>
</dbReference>
<sequence>MPEALSWSDTGSVPGPGGPDILLPDPARAVVAVAPPAREAGHWAGAPSAVEAGGEIYLAYRLRRPVGAGRGYAIVVARSADGVRFETLTTITRDRMDAESLERPALVRTPEGRWRLYLSCATPGTKHWRVEVLEAADPAGFDPAGRVTVLPGDPKTGVKDPVIVQHAGGWHLWASCHPLADPDETDRMVTDYATSDDGLAWTWQGTALAGRPGHWDARGTRVSAVRFAGDRVLAYYDGRATAAENYEERTGVAAGDDPAALVALGAAPAAASPYRGGGLRYLDVVDLPGGRTRLYYEYTRPDGGHELRTELR</sequence>
<evidence type="ECO:0000256" key="1">
    <source>
        <dbReference type="SAM" id="MobiDB-lite"/>
    </source>
</evidence>
<dbReference type="SUPFAM" id="SSF75005">
    <property type="entry name" value="Arabinanase/levansucrase/invertase"/>
    <property type="match status" value="1"/>
</dbReference>
<dbReference type="InterPro" id="IPR023296">
    <property type="entry name" value="Glyco_hydro_beta-prop_sf"/>
</dbReference>
<dbReference type="Gene3D" id="2.115.10.20">
    <property type="entry name" value="Glycosyl hydrolase domain, family 43"/>
    <property type="match status" value="2"/>
</dbReference>
<dbReference type="AlphaFoldDB" id="A0A919UZR0"/>
<name>A0A919UZR0_9ACTN</name>
<gene>
    <name evidence="2" type="ORF">Sru01_08350</name>
</gene>
<protein>
    <submittedName>
        <fullName evidence="2">Uncharacterized protein</fullName>
    </submittedName>
</protein>
<organism evidence="2 3">
    <name type="scientific">Sphaerisporangium rufum</name>
    <dbReference type="NCBI Taxonomy" id="1381558"/>
    <lineage>
        <taxon>Bacteria</taxon>
        <taxon>Bacillati</taxon>
        <taxon>Actinomycetota</taxon>
        <taxon>Actinomycetes</taxon>
        <taxon>Streptosporangiales</taxon>
        <taxon>Streptosporangiaceae</taxon>
        <taxon>Sphaerisporangium</taxon>
    </lineage>
</organism>
<accession>A0A919UZR0</accession>
<reference evidence="2" key="1">
    <citation type="submission" date="2021-01" db="EMBL/GenBank/DDBJ databases">
        <title>Whole genome shotgun sequence of Sphaerisporangium rufum NBRC 109079.</title>
        <authorList>
            <person name="Komaki H."/>
            <person name="Tamura T."/>
        </authorList>
    </citation>
    <scope>NUCLEOTIDE SEQUENCE</scope>
    <source>
        <strain evidence="2">NBRC 109079</strain>
    </source>
</reference>
<dbReference type="Proteomes" id="UP000655287">
    <property type="component" value="Unassembled WGS sequence"/>
</dbReference>
<evidence type="ECO:0000313" key="2">
    <source>
        <dbReference type="EMBL" id="GII75853.1"/>
    </source>
</evidence>
<dbReference type="RefSeq" id="WP_239136879.1">
    <property type="nucleotide sequence ID" value="NZ_BOOU01000012.1"/>
</dbReference>
<proteinExistence type="predicted"/>
<comment type="caution">
    <text evidence="2">The sequence shown here is derived from an EMBL/GenBank/DDBJ whole genome shotgun (WGS) entry which is preliminary data.</text>
</comment>